<comment type="caution">
    <text evidence="2">The sequence shown here is derived from an EMBL/GenBank/DDBJ whole genome shotgun (WGS) entry which is preliminary data.</text>
</comment>
<reference evidence="2 3" key="1">
    <citation type="submission" date="2023-02" db="EMBL/GenBank/DDBJ databases">
        <title>LHISI_Scaffold_Assembly.</title>
        <authorList>
            <person name="Stuart O.P."/>
            <person name="Cleave R."/>
            <person name="Magrath M.J.L."/>
            <person name="Mikheyev A.S."/>
        </authorList>
    </citation>
    <scope>NUCLEOTIDE SEQUENCE [LARGE SCALE GENOMIC DNA]</scope>
    <source>
        <strain evidence="2">Daus_M_001</strain>
        <tissue evidence="2">Leg muscle</tissue>
    </source>
</reference>
<sequence>MATHIADGIPARAPGFMEACTITKYGCRYRVISAQRNSRKRQAMWLGADSRSAVRCLCSGPPMSPALLLHAITLDLKKKKTEIFRKNGSLCVQEMINLTTIPARICFGHFTDDDYQRYLRAELMEEERKRLLKPEAFPNKNLPNKKETVDGARSERLQRRSIKRKLVDELITTKPKQPRPSDNETEEIDLLKFSILTLEKQLEARKENELRLRKQNEVLKSLSLALKFAHGRCKVIRNIFTPKQTEKPLNNSKRKVWWENGDIAAAITLRSVSRKACSYLRKKAGILLPGLSPLRKWTRNVKCAPGVLEEVLTLLRATSQATTLSERLAVLSLDEMQIDGRYCYDQTADRIFRPCKNVQVLMARGLASKWKRPIFYDFDTEVTRDLLSLVIKKLEERGFIVVAVVSDIGGSNQCLWKSLSINAWVFAGVPHLIKLPRNNFLDYGIQLRNGTVIRKEHISNIIED</sequence>
<keyword evidence="3" id="KW-1185">Reference proteome</keyword>
<feature type="domain" description="Transposable element P transposase-like RNase H" evidence="1">
    <location>
        <begin position="303"/>
        <end position="419"/>
    </location>
</feature>
<evidence type="ECO:0000313" key="3">
    <source>
        <dbReference type="Proteomes" id="UP001159363"/>
    </source>
</evidence>
<dbReference type="InterPro" id="IPR048365">
    <property type="entry name" value="TNP-like_RNaseH_N"/>
</dbReference>
<gene>
    <name evidence="2" type="ORF">PR048_032663</name>
</gene>
<dbReference type="Pfam" id="PF21787">
    <property type="entry name" value="TNP-like_RNaseH_N"/>
    <property type="match status" value="1"/>
</dbReference>
<dbReference type="Proteomes" id="UP001159363">
    <property type="component" value="Chromosome 15"/>
</dbReference>
<proteinExistence type="predicted"/>
<dbReference type="EMBL" id="JARBHB010000016">
    <property type="protein sequence ID" value="KAJ8866802.1"/>
    <property type="molecule type" value="Genomic_DNA"/>
</dbReference>
<organism evidence="2 3">
    <name type="scientific">Dryococelus australis</name>
    <dbReference type="NCBI Taxonomy" id="614101"/>
    <lineage>
        <taxon>Eukaryota</taxon>
        <taxon>Metazoa</taxon>
        <taxon>Ecdysozoa</taxon>
        <taxon>Arthropoda</taxon>
        <taxon>Hexapoda</taxon>
        <taxon>Insecta</taxon>
        <taxon>Pterygota</taxon>
        <taxon>Neoptera</taxon>
        <taxon>Polyneoptera</taxon>
        <taxon>Phasmatodea</taxon>
        <taxon>Verophasmatodea</taxon>
        <taxon>Anareolatae</taxon>
        <taxon>Phasmatidae</taxon>
        <taxon>Eurycanthinae</taxon>
        <taxon>Dryococelus</taxon>
    </lineage>
</organism>
<name>A0ABQ9G5T9_9NEOP</name>
<evidence type="ECO:0000313" key="2">
    <source>
        <dbReference type="EMBL" id="KAJ8866802.1"/>
    </source>
</evidence>
<protein>
    <recommendedName>
        <fullName evidence="1">Transposable element P transposase-like RNase H domain-containing protein</fullName>
    </recommendedName>
</protein>
<evidence type="ECO:0000259" key="1">
    <source>
        <dbReference type="Pfam" id="PF21787"/>
    </source>
</evidence>
<accession>A0ABQ9G5T9</accession>